<dbReference type="PATRIC" id="fig|28229.4.peg.531"/>
<protein>
    <submittedName>
        <fullName evidence="3">FMN-binding domain protein</fullName>
    </submittedName>
</protein>
<evidence type="ECO:0000256" key="1">
    <source>
        <dbReference type="SAM" id="SignalP"/>
    </source>
</evidence>
<gene>
    <name evidence="3" type="ORF">ND2E_1528</name>
</gene>
<accession>A0A099KU90</accession>
<dbReference type="Proteomes" id="UP000029843">
    <property type="component" value="Unassembled WGS sequence"/>
</dbReference>
<comment type="caution">
    <text evidence="3">The sequence shown here is derived from an EMBL/GenBank/DDBJ whole genome shotgun (WGS) entry which is preliminary data.</text>
</comment>
<dbReference type="Pfam" id="PF04205">
    <property type="entry name" value="FMN_bind"/>
    <property type="match status" value="1"/>
</dbReference>
<evidence type="ECO:0000259" key="2">
    <source>
        <dbReference type="SMART" id="SM00900"/>
    </source>
</evidence>
<evidence type="ECO:0000313" key="3">
    <source>
        <dbReference type="EMBL" id="KGJ94339.1"/>
    </source>
</evidence>
<keyword evidence="1" id="KW-0732">Signal</keyword>
<organism evidence="3 4">
    <name type="scientific">Colwellia psychrerythraea</name>
    <name type="common">Vibrio psychroerythus</name>
    <dbReference type="NCBI Taxonomy" id="28229"/>
    <lineage>
        <taxon>Bacteria</taxon>
        <taxon>Pseudomonadati</taxon>
        <taxon>Pseudomonadota</taxon>
        <taxon>Gammaproteobacteria</taxon>
        <taxon>Alteromonadales</taxon>
        <taxon>Colwelliaceae</taxon>
        <taxon>Colwellia</taxon>
    </lineage>
</organism>
<dbReference type="SMART" id="SM00900">
    <property type="entry name" value="FMN_bind"/>
    <property type="match status" value="1"/>
</dbReference>
<dbReference type="EMBL" id="JQED01000005">
    <property type="protein sequence ID" value="KGJ94339.1"/>
    <property type="molecule type" value="Genomic_DNA"/>
</dbReference>
<dbReference type="InterPro" id="IPR007329">
    <property type="entry name" value="FMN-bd"/>
</dbReference>
<feature type="domain" description="FMN-binding" evidence="2">
    <location>
        <begin position="85"/>
        <end position="165"/>
    </location>
</feature>
<dbReference type="OrthoDB" id="9778782at2"/>
<dbReference type="GO" id="GO:0010181">
    <property type="term" value="F:FMN binding"/>
    <property type="evidence" value="ECO:0007669"/>
    <property type="project" value="InterPro"/>
</dbReference>
<dbReference type="AlphaFoldDB" id="A0A099KU90"/>
<name>A0A099KU90_COLPS</name>
<proteinExistence type="predicted"/>
<sequence precursor="true">MKKILFFVLLYCFLAMNVMAKGVYQTSEEFLKGVFTEQVPAAQVLWLSAEDRKNVADILSHKYNRMRVRYWQKENDSVWVLNEVGKEKPITIAVHIHKNAIKQLKVLTFRESRGDEVRHDFFSEQFTLATLTKDKTLSQQIDGITGATLSVRATTKVARLALWLNTKVTL</sequence>
<feature type="chain" id="PRO_5001957594" evidence="1">
    <location>
        <begin position="21"/>
        <end position="170"/>
    </location>
</feature>
<feature type="signal peptide" evidence="1">
    <location>
        <begin position="1"/>
        <end position="20"/>
    </location>
</feature>
<evidence type="ECO:0000313" key="4">
    <source>
        <dbReference type="Proteomes" id="UP000029843"/>
    </source>
</evidence>
<dbReference type="GO" id="GO:0016020">
    <property type="term" value="C:membrane"/>
    <property type="evidence" value="ECO:0007669"/>
    <property type="project" value="InterPro"/>
</dbReference>
<reference evidence="3 4" key="1">
    <citation type="submission" date="2014-08" db="EMBL/GenBank/DDBJ databases">
        <title>Genomic and Phenotypic Diversity of Colwellia psychrerythraea strains from Disparate Marine Basins.</title>
        <authorList>
            <person name="Techtmann S.M."/>
            <person name="Stelling S.C."/>
            <person name="Utturkar S.M."/>
            <person name="Alshibli N."/>
            <person name="Harris A."/>
            <person name="Brown S.D."/>
            <person name="Hazen T.C."/>
        </authorList>
    </citation>
    <scope>NUCLEOTIDE SEQUENCE [LARGE SCALE GENOMIC DNA]</scope>
    <source>
        <strain evidence="3 4">ND2E</strain>
    </source>
</reference>